<dbReference type="OrthoDB" id="1684927at2"/>
<reference evidence="1 2" key="1">
    <citation type="submission" date="2016-11" db="EMBL/GenBank/DDBJ databases">
        <authorList>
            <person name="Jaros S."/>
            <person name="Januszkiewicz K."/>
            <person name="Wedrychowicz H."/>
        </authorList>
    </citation>
    <scope>NUCLEOTIDE SEQUENCE [LARGE SCALE GENOMIC DNA]</scope>
    <source>
        <strain evidence="1 2">DSM 21864</strain>
    </source>
</reference>
<dbReference type="STRING" id="1121298.SAMN05444401_0994"/>
<accession>A0A1M6C471</accession>
<evidence type="ECO:0000313" key="2">
    <source>
        <dbReference type="Proteomes" id="UP000184080"/>
    </source>
</evidence>
<proteinExistence type="predicted"/>
<dbReference type="EMBL" id="FQZO01000001">
    <property type="protein sequence ID" value="SHI55799.1"/>
    <property type="molecule type" value="Genomic_DNA"/>
</dbReference>
<dbReference type="Proteomes" id="UP000184080">
    <property type="component" value="Unassembled WGS sequence"/>
</dbReference>
<evidence type="ECO:0000313" key="1">
    <source>
        <dbReference type="EMBL" id="SHI55799.1"/>
    </source>
</evidence>
<name>A0A1M6C471_9CLOT</name>
<dbReference type="AlphaFoldDB" id="A0A1M6C471"/>
<organism evidence="1 2">
    <name type="scientific">Clostridium amylolyticum</name>
    <dbReference type="NCBI Taxonomy" id="1121298"/>
    <lineage>
        <taxon>Bacteria</taxon>
        <taxon>Bacillati</taxon>
        <taxon>Bacillota</taxon>
        <taxon>Clostridia</taxon>
        <taxon>Eubacteriales</taxon>
        <taxon>Clostridiaceae</taxon>
        <taxon>Clostridium</taxon>
    </lineage>
</organism>
<gene>
    <name evidence="1" type="ORF">SAMN05444401_0994</name>
</gene>
<dbReference type="RefSeq" id="WP_143148553.1">
    <property type="nucleotide sequence ID" value="NZ_FQZO01000001.1"/>
</dbReference>
<keyword evidence="2" id="KW-1185">Reference proteome</keyword>
<sequence>MANFQAFRGVVIMIDDFLIDEKGGNVGCYKLITLDNGYGAVVNFVVSPNTYFVDHVTLNIGDRVTGFYDGNAPVPLIFPPQFRAIVMARDTRYENVKVDFFNDELISSDNSLRLNIGPNTKIVLENNQLFNQSPANRNLIVVYGATTKSIPAQTTPSKIIVMC</sequence>
<protein>
    <submittedName>
        <fullName evidence="1">Uncharacterized protein</fullName>
    </submittedName>
</protein>